<sequence length="205" mass="22194">MPYAIDQNVGNANDDLIEIRQDVIEGKLAIQDEAADAENTRASFYESLIVTCTSVVVELRKAVWVYEYLALANCNEVENWNENYSSDLSKLNPAPILATQLLNNQGPPLVAALKTKGTATFVLQPDTPTTTSIAGPFIPPGSHFRVRGLRAYLLGMTGPIKSLPSGAQPAVLQPISLIITMSGVCADVQDGPVFEFTMLPLSRLF</sequence>
<protein>
    <submittedName>
        <fullName evidence="1">Uncharacterized protein</fullName>
    </submittedName>
</protein>
<gene>
    <name evidence="1" type="ORF">MMYC01_206931</name>
</gene>
<organism evidence="1 2">
    <name type="scientific">Madurella mycetomatis</name>
    <dbReference type="NCBI Taxonomy" id="100816"/>
    <lineage>
        <taxon>Eukaryota</taxon>
        <taxon>Fungi</taxon>
        <taxon>Dikarya</taxon>
        <taxon>Ascomycota</taxon>
        <taxon>Pezizomycotina</taxon>
        <taxon>Sordariomycetes</taxon>
        <taxon>Sordariomycetidae</taxon>
        <taxon>Sordariales</taxon>
        <taxon>Sordariales incertae sedis</taxon>
        <taxon>Madurella</taxon>
    </lineage>
</organism>
<dbReference type="OrthoDB" id="3509531at2759"/>
<comment type="caution">
    <text evidence="1">The sequence shown here is derived from an EMBL/GenBank/DDBJ whole genome shotgun (WGS) entry which is preliminary data.</text>
</comment>
<reference evidence="1 2" key="1">
    <citation type="journal article" date="2016" name="Genome Announc.">
        <title>Genome Sequence of Madurella mycetomatis mm55, Isolated from a Human Mycetoma Case in Sudan.</title>
        <authorList>
            <person name="Smit S."/>
            <person name="Derks M.F."/>
            <person name="Bervoets S."/>
            <person name="Fahal A."/>
            <person name="van Leeuwen W."/>
            <person name="van Belkum A."/>
            <person name="van de Sande W.W."/>
        </authorList>
    </citation>
    <scope>NUCLEOTIDE SEQUENCE [LARGE SCALE GENOMIC DNA]</scope>
    <source>
        <strain evidence="2">mm55</strain>
    </source>
</reference>
<dbReference type="EMBL" id="LCTW02000218">
    <property type="protein sequence ID" value="KXX76292.1"/>
    <property type="molecule type" value="Genomic_DNA"/>
</dbReference>
<keyword evidence="2" id="KW-1185">Reference proteome</keyword>
<name>A0A175VYD8_9PEZI</name>
<accession>A0A175VYD8</accession>
<evidence type="ECO:0000313" key="2">
    <source>
        <dbReference type="Proteomes" id="UP000078237"/>
    </source>
</evidence>
<evidence type="ECO:0000313" key="1">
    <source>
        <dbReference type="EMBL" id="KXX76292.1"/>
    </source>
</evidence>
<proteinExistence type="predicted"/>
<dbReference type="AlphaFoldDB" id="A0A175VYD8"/>
<dbReference type="Proteomes" id="UP000078237">
    <property type="component" value="Unassembled WGS sequence"/>
</dbReference>
<dbReference type="VEuPathDB" id="FungiDB:MMYC01_206931"/>